<accession>A0A6L2L1H5</accession>
<organism evidence="6">
    <name type="scientific">Tanacetum cinerariifolium</name>
    <name type="common">Dalmatian daisy</name>
    <name type="synonym">Chrysanthemum cinerariifolium</name>
    <dbReference type="NCBI Taxonomy" id="118510"/>
    <lineage>
        <taxon>Eukaryota</taxon>
        <taxon>Viridiplantae</taxon>
        <taxon>Streptophyta</taxon>
        <taxon>Embryophyta</taxon>
        <taxon>Tracheophyta</taxon>
        <taxon>Spermatophyta</taxon>
        <taxon>Magnoliopsida</taxon>
        <taxon>eudicotyledons</taxon>
        <taxon>Gunneridae</taxon>
        <taxon>Pentapetalae</taxon>
        <taxon>asterids</taxon>
        <taxon>campanulids</taxon>
        <taxon>Asterales</taxon>
        <taxon>Asteraceae</taxon>
        <taxon>Asteroideae</taxon>
        <taxon>Anthemideae</taxon>
        <taxon>Anthemidinae</taxon>
        <taxon>Tanacetum</taxon>
    </lineage>
</organism>
<feature type="region of interest" description="Disordered" evidence="2">
    <location>
        <begin position="528"/>
        <end position="554"/>
    </location>
</feature>
<evidence type="ECO:0000259" key="4">
    <source>
        <dbReference type="Pfam" id="PF03732"/>
    </source>
</evidence>
<feature type="domain" description="Reverse transcriptase" evidence="3">
    <location>
        <begin position="623"/>
        <end position="731"/>
    </location>
</feature>
<gene>
    <name evidence="6" type="ORF">Tci_027516</name>
</gene>
<dbReference type="InterPro" id="IPR012337">
    <property type="entry name" value="RNaseH-like_sf"/>
</dbReference>
<reference evidence="6" key="1">
    <citation type="journal article" date="2019" name="Sci. Rep.">
        <title>Draft genome of Tanacetum cinerariifolium, the natural source of mosquito coil.</title>
        <authorList>
            <person name="Yamashiro T."/>
            <person name="Shiraishi A."/>
            <person name="Satake H."/>
            <person name="Nakayama K."/>
        </authorList>
    </citation>
    <scope>NUCLEOTIDE SEQUENCE</scope>
</reference>
<dbReference type="InterPro" id="IPR041577">
    <property type="entry name" value="RT_RNaseH_2"/>
</dbReference>
<dbReference type="InterPro" id="IPR043502">
    <property type="entry name" value="DNA/RNA_pol_sf"/>
</dbReference>
<dbReference type="PANTHER" id="PTHR48475">
    <property type="entry name" value="RIBONUCLEASE H"/>
    <property type="match status" value="1"/>
</dbReference>
<dbReference type="PANTHER" id="PTHR48475:SF2">
    <property type="entry name" value="RIBONUCLEASE H"/>
    <property type="match status" value="1"/>
</dbReference>
<name>A0A6L2L1H5_TANCI</name>
<evidence type="ECO:0000259" key="5">
    <source>
        <dbReference type="Pfam" id="PF17919"/>
    </source>
</evidence>
<dbReference type="InterPro" id="IPR036397">
    <property type="entry name" value="RNaseH_sf"/>
</dbReference>
<dbReference type="Gene3D" id="3.30.420.10">
    <property type="entry name" value="Ribonuclease H-like superfamily/Ribonuclease H"/>
    <property type="match status" value="1"/>
</dbReference>
<dbReference type="AlphaFoldDB" id="A0A6L2L1H5"/>
<evidence type="ECO:0008006" key="7">
    <source>
        <dbReference type="Google" id="ProtNLM"/>
    </source>
</evidence>
<dbReference type="Pfam" id="PF03732">
    <property type="entry name" value="Retrotrans_gag"/>
    <property type="match status" value="1"/>
</dbReference>
<feature type="domain" description="Reverse transcriptase/retrotransposon-derived protein RNase H-like" evidence="5">
    <location>
        <begin position="739"/>
        <end position="824"/>
    </location>
</feature>
<evidence type="ECO:0000256" key="1">
    <source>
        <dbReference type="SAM" id="Coils"/>
    </source>
</evidence>
<dbReference type="InterPro" id="IPR000477">
    <property type="entry name" value="RT_dom"/>
</dbReference>
<dbReference type="InterPro" id="IPR043128">
    <property type="entry name" value="Rev_trsase/Diguanyl_cyclase"/>
</dbReference>
<feature type="compositionally biased region" description="Polar residues" evidence="2">
    <location>
        <begin position="531"/>
        <end position="543"/>
    </location>
</feature>
<feature type="region of interest" description="Disordered" evidence="2">
    <location>
        <begin position="1208"/>
        <end position="1227"/>
    </location>
</feature>
<protein>
    <recommendedName>
        <fullName evidence="7">Reverse transcriptase domain-containing protein</fullName>
    </recommendedName>
</protein>
<comment type="caution">
    <text evidence="6">The sequence shown here is derived from an EMBL/GenBank/DDBJ whole genome shotgun (WGS) entry which is preliminary data.</text>
</comment>
<evidence type="ECO:0000259" key="3">
    <source>
        <dbReference type="Pfam" id="PF00078"/>
    </source>
</evidence>
<feature type="domain" description="Retrotransposon gag" evidence="4">
    <location>
        <begin position="324"/>
        <end position="413"/>
    </location>
</feature>
<dbReference type="Pfam" id="PF17919">
    <property type="entry name" value="RT_RNaseH_2"/>
    <property type="match status" value="1"/>
</dbReference>
<proteinExistence type="predicted"/>
<dbReference type="SUPFAM" id="SSF53098">
    <property type="entry name" value="Ribonuclease H-like"/>
    <property type="match status" value="2"/>
</dbReference>
<feature type="region of interest" description="Disordered" evidence="2">
    <location>
        <begin position="200"/>
        <end position="259"/>
    </location>
</feature>
<feature type="coiled-coil region" evidence="1">
    <location>
        <begin position="1162"/>
        <end position="1189"/>
    </location>
</feature>
<feature type="compositionally biased region" description="Basic and acidic residues" evidence="2">
    <location>
        <begin position="213"/>
        <end position="230"/>
    </location>
</feature>
<dbReference type="Gene3D" id="3.10.10.10">
    <property type="entry name" value="HIV Type 1 Reverse Transcriptase, subunit A, domain 1"/>
    <property type="match status" value="1"/>
</dbReference>
<evidence type="ECO:0000313" key="6">
    <source>
        <dbReference type="EMBL" id="GEU55538.1"/>
    </source>
</evidence>
<dbReference type="GO" id="GO:0003676">
    <property type="term" value="F:nucleic acid binding"/>
    <property type="evidence" value="ECO:0007669"/>
    <property type="project" value="InterPro"/>
</dbReference>
<feature type="compositionally biased region" description="Basic and acidic residues" evidence="2">
    <location>
        <begin position="1216"/>
        <end position="1227"/>
    </location>
</feature>
<dbReference type="InterPro" id="IPR005162">
    <property type="entry name" value="Retrotrans_gag_dom"/>
</dbReference>
<dbReference type="SUPFAM" id="SSF56672">
    <property type="entry name" value="DNA/RNA polymerases"/>
    <property type="match status" value="1"/>
</dbReference>
<dbReference type="Gene3D" id="3.30.70.270">
    <property type="match status" value="1"/>
</dbReference>
<keyword evidence="1" id="KW-0175">Coiled coil</keyword>
<dbReference type="CDD" id="cd01647">
    <property type="entry name" value="RT_LTR"/>
    <property type="match status" value="1"/>
</dbReference>
<dbReference type="EMBL" id="BKCJ010003513">
    <property type="protein sequence ID" value="GEU55538.1"/>
    <property type="molecule type" value="Genomic_DNA"/>
</dbReference>
<evidence type="ECO:0000256" key="2">
    <source>
        <dbReference type="SAM" id="MobiDB-lite"/>
    </source>
</evidence>
<sequence>MKIKKNNLKAKRSGNELWLDEWPTHETVGRLVRRILYKVDILIKGFCAWAVPFTHGPHPNLINNKYDGSKLSPELHWHDPDATRQTRIDHKPLSETLRRPTSVYGRESTSAGHDYSESLSDKGLTLAVTMISETLGNPSTRKSPQSFGLVQDPTWKNLGGLLPTALREYCDKNYHQLLPIIAKKVHQENVQQEKLKTVKSHLNLRRSHNTPSQEHRAEEGTSRKGSDLDVMKALSETAGSAGGHWKSKPKRQKSSIEDDMSQPWVCEETDPFTPWIHYFDFLKTRMPSHIKTYDGSEDPEDHLKIFQAAAKTERWAMPTWCHMFNSTLPRNARVRFNDLPQESIDSYDDLKKAFLENYLQQKKCIKDPVEIYNIKQRDGESTKEFMWRYNLECRDVKGATECIKISGFMQGITNPELIKRLHDKIPKLVDEMMRVTTTFLRVISFPPLGEEDQTEGPMIITVEIRGHFVHRMYVVGCSSSEILYEHCFNRFHQEIKNQMFLATTPLVRFSREIIWSLGQISPLNHRKVGSKENSGSSVYSSRNAKIPSDRRNGHITEQHDYSTRVQMGLGLGTQQPVIDHITEEKIQVAIHLEERWKELCGLLRRNLDIFAWKLADMTGVSRYHQIKMAKEDEEKTTFITIQGIFCYSKMSFGLKNVGATYQRLVDKAFQKQIRRNLEVYVHDLVIKSRMKQEVIRDIKKTFKTLREINMKLNPKKCTFGMKEGTFLGYKVNADGLKTAKAKTAFKQMKKLIAKFPMLTAPKEKEELIIYLAAANEAISVVLMTEMDGKQVPIYFVSHALQGLEINYTLIEKMILALILSNPKVTRRLLKWSFELEEHDINYRLRLSVKGQILADFIVKHPEDDLSDTPMEDEKELSDPWILFTDRSSCIDGSRGSLILTNLEGMKFTYALRFRFDATNNEADYKALIAGLRITEQMGVKNLQANVRTLTITFKEFTIKHVPRGENKKSDALSKMASTSFDHHRKQVLVEELKEKSTDEKEVLAVVEEEEHTWMTSIHEYLTEEILPEEKRKVKAIRRKAGSPPRAKEPAAELDPHHISMAILQVRDRHSWTFPGRSWQSQVPDNCGFGLPRKIISENEKQFGDNPFKDWYEKLCIRQCFASVKHPQANGLVERANMSLAMTPVEIGMPTLRTVEVDMIKNDKDLEINIDLLEERKERAAIQEAKSKDKMEKYYNARVRNTSFKPGDLVYRNNKASHAEDGGKLGPK</sequence>
<dbReference type="Pfam" id="PF00078">
    <property type="entry name" value="RVT_1"/>
    <property type="match status" value="1"/>
</dbReference>